<dbReference type="Pfam" id="PF13359">
    <property type="entry name" value="DDE_Tnp_4"/>
    <property type="match status" value="1"/>
</dbReference>
<evidence type="ECO:0000256" key="5">
    <source>
        <dbReference type="ARBA" id="ARBA00022723"/>
    </source>
</evidence>
<keyword evidence="7" id="KW-0539">Nucleus</keyword>
<dbReference type="AlphaFoldDB" id="A0AAN7V2J4"/>
<dbReference type="PANTHER" id="PTHR22930">
    <property type="match status" value="1"/>
</dbReference>
<dbReference type="GO" id="GO:0046872">
    <property type="term" value="F:metal ion binding"/>
    <property type="evidence" value="ECO:0007669"/>
    <property type="project" value="UniProtKB-KW"/>
</dbReference>
<proteinExistence type="inferred from homology"/>
<evidence type="ECO:0000256" key="2">
    <source>
        <dbReference type="ARBA" id="ARBA00004123"/>
    </source>
</evidence>
<dbReference type="GO" id="GO:0016787">
    <property type="term" value="F:hydrolase activity"/>
    <property type="evidence" value="ECO:0007669"/>
    <property type="project" value="UniProtKB-KW"/>
</dbReference>
<organism evidence="9 10">
    <name type="scientific">Pyrocoelia pectoralis</name>
    <dbReference type="NCBI Taxonomy" id="417401"/>
    <lineage>
        <taxon>Eukaryota</taxon>
        <taxon>Metazoa</taxon>
        <taxon>Ecdysozoa</taxon>
        <taxon>Arthropoda</taxon>
        <taxon>Hexapoda</taxon>
        <taxon>Insecta</taxon>
        <taxon>Pterygota</taxon>
        <taxon>Neoptera</taxon>
        <taxon>Endopterygota</taxon>
        <taxon>Coleoptera</taxon>
        <taxon>Polyphaga</taxon>
        <taxon>Elateriformia</taxon>
        <taxon>Elateroidea</taxon>
        <taxon>Lampyridae</taxon>
        <taxon>Lampyrinae</taxon>
        <taxon>Pyrocoelia</taxon>
    </lineage>
</organism>
<gene>
    <name evidence="9" type="ORF">RI129_013199</name>
</gene>
<evidence type="ECO:0000256" key="6">
    <source>
        <dbReference type="ARBA" id="ARBA00022801"/>
    </source>
</evidence>
<evidence type="ECO:0000256" key="4">
    <source>
        <dbReference type="ARBA" id="ARBA00022722"/>
    </source>
</evidence>
<evidence type="ECO:0000256" key="1">
    <source>
        <dbReference type="ARBA" id="ARBA00001968"/>
    </source>
</evidence>
<evidence type="ECO:0000256" key="7">
    <source>
        <dbReference type="ARBA" id="ARBA00023242"/>
    </source>
</evidence>
<evidence type="ECO:0000313" key="10">
    <source>
        <dbReference type="Proteomes" id="UP001329430"/>
    </source>
</evidence>
<keyword evidence="6" id="KW-0378">Hydrolase</keyword>
<dbReference type="GO" id="GO:0004518">
    <property type="term" value="F:nuclease activity"/>
    <property type="evidence" value="ECO:0007669"/>
    <property type="project" value="UniProtKB-KW"/>
</dbReference>
<dbReference type="GO" id="GO:0005634">
    <property type="term" value="C:nucleus"/>
    <property type="evidence" value="ECO:0007669"/>
    <property type="project" value="UniProtKB-SubCell"/>
</dbReference>
<comment type="subcellular location">
    <subcellularLocation>
        <location evidence="2">Nucleus</location>
    </subcellularLocation>
</comment>
<protein>
    <recommendedName>
        <fullName evidence="8">DDE Tnp4 domain-containing protein</fullName>
    </recommendedName>
</protein>
<accession>A0AAN7V2J4</accession>
<dbReference type="EMBL" id="JAVRBK010000010">
    <property type="protein sequence ID" value="KAK5638904.1"/>
    <property type="molecule type" value="Genomic_DNA"/>
</dbReference>
<dbReference type="InterPro" id="IPR045249">
    <property type="entry name" value="HARBI1-like"/>
</dbReference>
<dbReference type="PANTHER" id="PTHR22930:SF289">
    <property type="entry name" value="DDE TNP4 DOMAIN-CONTAINING PROTEIN-RELATED"/>
    <property type="match status" value="1"/>
</dbReference>
<sequence>MPTTQEEMQHNSRQFYEISHFPKCIGALDCTHVKIQSPGGPEPEIYRNRKSIFSMNVQGICDASCKFENVVCRWAGSVHDSTIFNNSNIRTQFENGRYASYCLVGDSGYGIKPFLITPLANPGTAAEHLFNEAQIRTRNPIERCFGIWKRRFPILAFGIRLQLRKVESVVIATAVLHNIACLLNEDLPPITEEEEAAIDFVNNIEVGRVRDAAGLNQNNRVRNQLIHDYFNQLL</sequence>
<reference evidence="9 10" key="1">
    <citation type="journal article" date="2024" name="Insects">
        <title>An Improved Chromosome-Level Genome Assembly of the Firefly Pyrocoelia pectoralis.</title>
        <authorList>
            <person name="Fu X."/>
            <person name="Meyer-Rochow V.B."/>
            <person name="Ballantyne L."/>
            <person name="Zhu X."/>
        </authorList>
    </citation>
    <scope>NUCLEOTIDE SEQUENCE [LARGE SCALE GENOMIC DNA]</scope>
    <source>
        <strain evidence="9">XCY_ONT2</strain>
    </source>
</reference>
<comment type="cofactor">
    <cofactor evidence="1">
        <name>a divalent metal cation</name>
        <dbReference type="ChEBI" id="CHEBI:60240"/>
    </cofactor>
</comment>
<keyword evidence="5" id="KW-0479">Metal-binding</keyword>
<dbReference type="InterPro" id="IPR027806">
    <property type="entry name" value="HARBI1_dom"/>
</dbReference>
<comment type="caution">
    <text evidence="9">The sequence shown here is derived from an EMBL/GenBank/DDBJ whole genome shotgun (WGS) entry which is preliminary data.</text>
</comment>
<evidence type="ECO:0000256" key="3">
    <source>
        <dbReference type="ARBA" id="ARBA00006958"/>
    </source>
</evidence>
<keyword evidence="4" id="KW-0540">Nuclease</keyword>
<feature type="domain" description="DDE Tnp4" evidence="8">
    <location>
        <begin position="28"/>
        <end position="178"/>
    </location>
</feature>
<evidence type="ECO:0000259" key="8">
    <source>
        <dbReference type="Pfam" id="PF13359"/>
    </source>
</evidence>
<name>A0AAN7V2J4_9COLE</name>
<comment type="similarity">
    <text evidence="3">Belongs to the HARBI1 family.</text>
</comment>
<keyword evidence="10" id="KW-1185">Reference proteome</keyword>
<dbReference type="Proteomes" id="UP001329430">
    <property type="component" value="Chromosome 10"/>
</dbReference>
<evidence type="ECO:0000313" key="9">
    <source>
        <dbReference type="EMBL" id="KAK5638904.1"/>
    </source>
</evidence>